<evidence type="ECO:0000313" key="8">
    <source>
        <dbReference type="Proteomes" id="UP000219338"/>
    </source>
</evidence>
<evidence type="ECO:0000256" key="1">
    <source>
        <dbReference type="ARBA" id="ARBA00005706"/>
    </source>
</evidence>
<evidence type="ECO:0000256" key="4">
    <source>
        <dbReference type="ARBA" id="ARBA00023002"/>
    </source>
</evidence>
<dbReference type="EMBL" id="FUEG01000001">
    <property type="protein sequence ID" value="SJK97703.1"/>
    <property type="molecule type" value="Genomic_DNA"/>
</dbReference>
<dbReference type="Proteomes" id="UP000219338">
    <property type="component" value="Unassembled WGS sequence"/>
</dbReference>
<dbReference type="GO" id="GO:0016407">
    <property type="term" value="F:acetyltransferase activity"/>
    <property type="evidence" value="ECO:0007669"/>
    <property type="project" value="InterPro"/>
</dbReference>
<proteinExistence type="inferred from homology"/>
<dbReference type="PANTHER" id="PTHR43747:SF5">
    <property type="entry name" value="FAD-BINDING DOMAIN-CONTAINING PROTEIN"/>
    <property type="match status" value="1"/>
</dbReference>
<comment type="similarity">
    <text evidence="2">Belongs to the trichothecene O-acetyltransferase family.</text>
</comment>
<dbReference type="OrthoDB" id="2548233at2759"/>
<keyword evidence="4" id="KW-0560">Oxidoreductase</keyword>
<evidence type="ECO:0000256" key="6">
    <source>
        <dbReference type="ARBA" id="ARBA00049364"/>
    </source>
</evidence>
<dbReference type="Pfam" id="PF04820">
    <property type="entry name" value="Trp_halogenase"/>
    <property type="match status" value="1"/>
</dbReference>
<dbReference type="PANTHER" id="PTHR43747">
    <property type="entry name" value="FAD-BINDING PROTEIN"/>
    <property type="match status" value="1"/>
</dbReference>
<accession>A0A284QML7</accession>
<keyword evidence="5" id="KW-0503">Monooxygenase</keyword>
<dbReference type="SUPFAM" id="SSF51905">
    <property type="entry name" value="FAD/NAD(P)-binding domain"/>
    <property type="match status" value="1"/>
</dbReference>
<evidence type="ECO:0000256" key="5">
    <source>
        <dbReference type="ARBA" id="ARBA00023033"/>
    </source>
</evidence>
<dbReference type="InterPro" id="IPR009992">
    <property type="entry name" value="Tri3/Sat12/Sat16/Mac1"/>
</dbReference>
<organism evidence="7 8">
    <name type="scientific">Armillaria ostoyae</name>
    <name type="common">Armillaria root rot fungus</name>
    <dbReference type="NCBI Taxonomy" id="47428"/>
    <lineage>
        <taxon>Eukaryota</taxon>
        <taxon>Fungi</taxon>
        <taxon>Dikarya</taxon>
        <taxon>Basidiomycota</taxon>
        <taxon>Agaricomycotina</taxon>
        <taxon>Agaricomycetes</taxon>
        <taxon>Agaricomycetidae</taxon>
        <taxon>Agaricales</taxon>
        <taxon>Marasmiineae</taxon>
        <taxon>Physalacriaceae</taxon>
        <taxon>Armillaria</taxon>
    </lineage>
</organism>
<dbReference type="InterPro" id="IPR036188">
    <property type="entry name" value="FAD/NAD-bd_sf"/>
</dbReference>
<dbReference type="Gene3D" id="3.30.559.30">
    <property type="entry name" value="Nonribosomal peptide synthetase, condensation domain"/>
    <property type="match status" value="1"/>
</dbReference>
<keyword evidence="3" id="KW-0808">Transferase</keyword>
<dbReference type="GO" id="GO:0004497">
    <property type="term" value="F:monooxygenase activity"/>
    <property type="evidence" value="ECO:0007669"/>
    <property type="project" value="UniProtKB-KW"/>
</dbReference>
<dbReference type="InterPro" id="IPR006905">
    <property type="entry name" value="Flavin_halogenase"/>
</dbReference>
<reference evidence="8" key="1">
    <citation type="journal article" date="2017" name="Nat. Ecol. Evol.">
        <title>Genome expansion and lineage-specific genetic innovations in the forest pathogenic fungi Armillaria.</title>
        <authorList>
            <person name="Sipos G."/>
            <person name="Prasanna A.N."/>
            <person name="Walter M.C."/>
            <person name="O'Connor E."/>
            <person name="Balint B."/>
            <person name="Krizsan K."/>
            <person name="Kiss B."/>
            <person name="Hess J."/>
            <person name="Varga T."/>
            <person name="Slot J."/>
            <person name="Riley R."/>
            <person name="Boka B."/>
            <person name="Rigling D."/>
            <person name="Barry K."/>
            <person name="Lee J."/>
            <person name="Mihaltcheva S."/>
            <person name="LaButti K."/>
            <person name="Lipzen A."/>
            <person name="Waldron R."/>
            <person name="Moloney N.M."/>
            <person name="Sperisen C."/>
            <person name="Kredics L."/>
            <person name="Vagvoelgyi C."/>
            <person name="Patrignani A."/>
            <person name="Fitzpatrick D."/>
            <person name="Nagy I."/>
            <person name="Doyle S."/>
            <person name="Anderson J.B."/>
            <person name="Grigoriev I.V."/>
            <person name="Gueldener U."/>
            <person name="Muensterkoetter M."/>
            <person name="Nagy L.G."/>
        </authorList>
    </citation>
    <scope>NUCLEOTIDE SEQUENCE [LARGE SCALE GENOMIC DNA]</scope>
    <source>
        <strain evidence="8">C18/9</strain>
    </source>
</reference>
<evidence type="ECO:0000256" key="3">
    <source>
        <dbReference type="ARBA" id="ARBA00022679"/>
    </source>
</evidence>
<dbReference type="Pfam" id="PF07428">
    <property type="entry name" value="Tri3"/>
    <property type="match status" value="1"/>
</dbReference>
<dbReference type="Gene3D" id="3.30.559.10">
    <property type="entry name" value="Chloramphenicol acetyltransferase-like domain"/>
    <property type="match status" value="1"/>
</dbReference>
<evidence type="ECO:0000313" key="7">
    <source>
        <dbReference type="EMBL" id="SJK97703.1"/>
    </source>
</evidence>
<comment type="catalytic activity">
    <reaction evidence="6">
        <text>melleolide F + FADH2 + chloride + O2 = 6'-chloromelleolide F + FAD + 2 H2O + H(+)</text>
        <dbReference type="Rhea" id="RHEA:67160"/>
        <dbReference type="ChEBI" id="CHEBI:15377"/>
        <dbReference type="ChEBI" id="CHEBI:15378"/>
        <dbReference type="ChEBI" id="CHEBI:15379"/>
        <dbReference type="ChEBI" id="CHEBI:17996"/>
        <dbReference type="ChEBI" id="CHEBI:57692"/>
        <dbReference type="ChEBI" id="CHEBI:58307"/>
        <dbReference type="ChEBI" id="CHEBI:167712"/>
        <dbReference type="ChEBI" id="CHEBI:167713"/>
    </reaction>
    <physiologicalReaction direction="left-to-right" evidence="6">
        <dbReference type="Rhea" id="RHEA:67161"/>
    </physiologicalReaction>
</comment>
<dbReference type="Gene3D" id="3.50.50.60">
    <property type="entry name" value="FAD/NAD(P)-binding domain"/>
    <property type="match status" value="1"/>
</dbReference>
<protein>
    <recommendedName>
        <fullName evidence="9">FAD/NAD(P)-binding domain-containing protein</fullName>
    </recommendedName>
</protein>
<dbReference type="GO" id="GO:0140907">
    <property type="term" value="F:flavin-dependent halogenase activity"/>
    <property type="evidence" value="ECO:0007669"/>
    <property type="project" value="UniProtKB-ARBA"/>
</dbReference>
<sequence>MSAQNVKLPPKHVDILIIGGGPGGSYAAAALARERLEVAVFEAFKFPRYHIGESLIPSVCHYLRFIGAEDKLANHSFVRKPSAALKFRQHAEEGYTDFVAIGHNNNAWNVDRSEFDLLLMNHARTCGASRPIAAAWTHTPPPAPISPPASPKVSRDGADSPEILSEPIKFTGTTTLELARRNKVLLGSRDQLTNPAGPGSLPLIMGLLLQQRAVEVDEKDVSRLVYHAATPESVEAWADRTCIVHRQDFVDLNVLRELVCGAKVPSSADDDATWFHVAIPKGTDSISKLGFLLHTQYAPFDGAALSFILDLYLAQLAKVLSSGTYAPDVLPWGKEVDNLLQAAMNVLASHEPQPIHTSSGEAPTANHPYYESLLKAMEAMGVTFPNPNLWGFRHREADPGWPVCARKEVTLSKTESAAVMDALKKLKKDHAFTLTHLVHAALAMIVINDNPPTPDQSSGIIAPQALANCRDRLKEPYASANGYAGNALGVSAIRIPIKIFMEDDGKLLPMSKETLINACSHIQEEYKLQRELPATLSYMDQGCQALAGGMKAGALANAYRPTSATSFPVTGRVKRCYKECILTQTESSCEISKWFTALNQVDPAPFSRFFSWKGCIILSCDVNKNVASLEDTKGYMQKWKEYIMMITK</sequence>
<comment type="similarity">
    <text evidence="1">Belongs to the flavin-dependent halogenase family.</text>
</comment>
<gene>
    <name evidence="7" type="ORF">ARMOST_00956</name>
</gene>
<evidence type="ECO:0008006" key="9">
    <source>
        <dbReference type="Google" id="ProtNLM"/>
    </source>
</evidence>
<dbReference type="InterPro" id="IPR050816">
    <property type="entry name" value="Flavin-dep_Halogenase_NPB"/>
</dbReference>
<dbReference type="GO" id="GO:0043386">
    <property type="term" value="P:mycotoxin biosynthetic process"/>
    <property type="evidence" value="ECO:0007669"/>
    <property type="project" value="InterPro"/>
</dbReference>
<evidence type="ECO:0000256" key="2">
    <source>
        <dbReference type="ARBA" id="ARBA00006439"/>
    </source>
</evidence>
<dbReference type="InterPro" id="IPR023213">
    <property type="entry name" value="CAT-like_dom_sf"/>
</dbReference>
<dbReference type="STRING" id="47428.A0A284QML7"/>
<name>A0A284QML7_ARMOS</name>
<keyword evidence="8" id="KW-1185">Reference proteome</keyword>
<dbReference type="AlphaFoldDB" id="A0A284QML7"/>